<accession>A0A850EGD3</accession>
<gene>
    <name evidence="2" type="ORF">HPT30_07595</name>
</gene>
<evidence type="ECO:0000313" key="3">
    <source>
        <dbReference type="Proteomes" id="UP000564806"/>
    </source>
</evidence>
<dbReference type="AlphaFoldDB" id="A0A850EGD3"/>
<dbReference type="InterPro" id="IPR034660">
    <property type="entry name" value="DinB/YfiT-like"/>
</dbReference>
<sequence length="153" mass="17564">MTLNAVPCIQVLLQEVPQAFRSLTHAEALEPLAPGKWSRLQILGHLCDSAINNVSRFIQISYEPQPLLLFPYEQNHWVAAQRYSQTSMEEVLSLWLSLNQSILRVISDLKPAQLSLSCKLPNGDNVTFQWLIEDYLSHMVHHLKQIFPDIDFL</sequence>
<dbReference type="Gene3D" id="1.20.120.450">
    <property type="entry name" value="dinb family like domain"/>
    <property type="match status" value="1"/>
</dbReference>
<evidence type="ECO:0000259" key="1">
    <source>
        <dbReference type="Pfam" id="PF12867"/>
    </source>
</evidence>
<feature type="domain" description="DinB-like" evidence="1">
    <location>
        <begin position="14"/>
        <end position="146"/>
    </location>
</feature>
<reference evidence="2" key="1">
    <citation type="submission" date="2020-06" db="EMBL/GenBank/DDBJ databases">
        <title>Paenibacillus sp. nov., isolated from soil.</title>
        <authorList>
            <person name="Seo Y.L."/>
        </authorList>
    </citation>
    <scope>NUCLEOTIDE SEQUENCE [LARGE SCALE GENOMIC DNA]</scope>
    <source>
        <strain evidence="2">JW14</strain>
    </source>
</reference>
<proteinExistence type="predicted"/>
<dbReference type="Pfam" id="PF12867">
    <property type="entry name" value="DinB_2"/>
    <property type="match status" value="1"/>
</dbReference>
<dbReference type="RefSeq" id="WP_175370812.1">
    <property type="nucleotide sequence ID" value="NZ_JABWCS010000198.1"/>
</dbReference>
<organism evidence="2 3">
    <name type="scientific">Paenibacillus agri</name>
    <dbReference type="NCBI Taxonomy" id="2744309"/>
    <lineage>
        <taxon>Bacteria</taxon>
        <taxon>Bacillati</taxon>
        <taxon>Bacillota</taxon>
        <taxon>Bacilli</taxon>
        <taxon>Bacillales</taxon>
        <taxon>Paenibacillaceae</taxon>
        <taxon>Paenibacillus</taxon>
    </lineage>
</organism>
<protein>
    <submittedName>
        <fullName evidence="2">DinB family protein</fullName>
    </submittedName>
</protein>
<keyword evidence="3" id="KW-1185">Reference proteome</keyword>
<evidence type="ECO:0000313" key="2">
    <source>
        <dbReference type="EMBL" id="NUU60205.1"/>
    </source>
</evidence>
<dbReference type="EMBL" id="JABWCS010000198">
    <property type="protein sequence ID" value="NUU60205.1"/>
    <property type="molecule type" value="Genomic_DNA"/>
</dbReference>
<comment type="caution">
    <text evidence="2">The sequence shown here is derived from an EMBL/GenBank/DDBJ whole genome shotgun (WGS) entry which is preliminary data.</text>
</comment>
<dbReference type="SUPFAM" id="SSF109854">
    <property type="entry name" value="DinB/YfiT-like putative metalloenzymes"/>
    <property type="match status" value="1"/>
</dbReference>
<name>A0A850EGD3_9BACL</name>
<dbReference type="InterPro" id="IPR024775">
    <property type="entry name" value="DinB-like"/>
</dbReference>
<dbReference type="Proteomes" id="UP000564806">
    <property type="component" value="Unassembled WGS sequence"/>
</dbReference>